<dbReference type="Pfam" id="PF20148">
    <property type="entry name" value="DUF6531"/>
    <property type="match status" value="1"/>
</dbReference>
<dbReference type="Gene3D" id="2.180.10.10">
    <property type="entry name" value="RHS repeat-associated core"/>
    <property type="match status" value="3"/>
</dbReference>
<evidence type="ECO:0000259" key="3">
    <source>
        <dbReference type="Pfam" id="PF03527"/>
    </source>
</evidence>
<dbReference type="Pfam" id="PF03527">
    <property type="entry name" value="RHS"/>
    <property type="match status" value="1"/>
</dbReference>
<dbReference type="CDD" id="cd20743">
    <property type="entry name" value="FIX_RhsA-like"/>
    <property type="match status" value="1"/>
</dbReference>
<organism evidence="6 8">
    <name type="scientific">Burkholderia glumae</name>
    <name type="common">Pseudomonas glumae</name>
    <dbReference type="NCBI Taxonomy" id="337"/>
    <lineage>
        <taxon>Bacteria</taxon>
        <taxon>Pseudomonadati</taxon>
        <taxon>Pseudomonadota</taxon>
        <taxon>Betaproteobacteria</taxon>
        <taxon>Burkholderiales</taxon>
        <taxon>Burkholderiaceae</taxon>
        <taxon>Burkholderia</taxon>
    </lineage>
</organism>
<dbReference type="SUPFAM" id="SSF69304">
    <property type="entry name" value="Tricorn protease N-terminal domain"/>
    <property type="match status" value="1"/>
</dbReference>
<dbReference type="EMBL" id="CP099587">
    <property type="protein sequence ID" value="USS45175.1"/>
    <property type="molecule type" value="Genomic_DNA"/>
</dbReference>
<dbReference type="EMBL" id="CP065601">
    <property type="protein sequence ID" value="QPQ92877.1"/>
    <property type="molecule type" value="Genomic_DNA"/>
</dbReference>
<keyword evidence="9" id="KW-1185">Reference proteome</keyword>
<feature type="domain" description="Teneurin-like YD-shell" evidence="5">
    <location>
        <begin position="888"/>
        <end position="990"/>
    </location>
</feature>
<dbReference type="InterPro" id="IPR001826">
    <property type="entry name" value="RHS"/>
</dbReference>
<dbReference type="GeneID" id="45699116"/>
<dbReference type="Proteomes" id="UP001056386">
    <property type="component" value="Chromosome 1"/>
</dbReference>
<dbReference type="Pfam" id="PF25023">
    <property type="entry name" value="TEN_YD-shell"/>
    <property type="match status" value="2"/>
</dbReference>
<dbReference type="InterPro" id="IPR045351">
    <property type="entry name" value="DUF6531"/>
</dbReference>
<proteinExistence type="predicted"/>
<feature type="domain" description="DUF6531" evidence="4">
    <location>
        <begin position="377"/>
        <end position="449"/>
    </location>
</feature>
<dbReference type="InterPro" id="IPR056823">
    <property type="entry name" value="TEN-like_YD-shell"/>
</dbReference>
<dbReference type="PANTHER" id="PTHR32305">
    <property type="match status" value="1"/>
</dbReference>
<dbReference type="Pfam" id="PF05593">
    <property type="entry name" value="RHS_repeat"/>
    <property type="match status" value="3"/>
</dbReference>
<evidence type="ECO:0000256" key="2">
    <source>
        <dbReference type="SAM" id="MobiDB-lite"/>
    </source>
</evidence>
<dbReference type="NCBIfam" id="TIGR03696">
    <property type="entry name" value="Rhs_assc_core"/>
    <property type="match status" value="1"/>
</dbReference>
<name>A0AAP9Y190_BURGL</name>
<protein>
    <submittedName>
        <fullName evidence="7">DUF6531 domain-containing protein</fullName>
    </submittedName>
    <submittedName>
        <fullName evidence="6">RHS domain-containing protein</fullName>
    </submittedName>
</protein>
<feature type="region of interest" description="Disordered" evidence="2">
    <location>
        <begin position="323"/>
        <end position="361"/>
    </location>
</feature>
<feature type="domain" description="Teneurin-like YD-shell" evidence="5">
    <location>
        <begin position="731"/>
        <end position="887"/>
    </location>
</feature>
<dbReference type="Proteomes" id="UP000594892">
    <property type="component" value="Chromosome 2"/>
</dbReference>
<dbReference type="InterPro" id="IPR031325">
    <property type="entry name" value="RHS_repeat"/>
</dbReference>
<accession>A0AAP9Y190</accession>
<evidence type="ECO:0000259" key="5">
    <source>
        <dbReference type="Pfam" id="PF25023"/>
    </source>
</evidence>
<dbReference type="InterPro" id="IPR022385">
    <property type="entry name" value="Rhs_assc_core"/>
</dbReference>
<evidence type="ECO:0000313" key="8">
    <source>
        <dbReference type="Proteomes" id="UP000594892"/>
    </source>
</evidence>
<evidence type="ECO:0000313" key="7">
    <source>
        <dbReference type="EMBL" id="USS45175.1"/>
    </source>
</evidence>
<evidence type="ECO:0000313" key="9">
    <source>
        <dbReference type="Proteomes" id="UP001056386"/>
    </source>
</evidence>
<dbReference type="RefSeq" id="WP_015876477.1">
    <property type="nucleotide sequence ID" value="NZ_CP021074.1"/>
</dbReference>
<keyword evidence="1" id="KW-0677">Repeat</keyword>
<feature type="domain" description="RHS protein conserved region" evidence="3">
    <location>
        <begin position="1327"/>
        <end position="1360"/>
    </location>
</feature>
<feature type="compositionally biased region" description="Basic and acidic residues" evidence="2">
    <location>
        <begin position="327"/>
        <end position="356"/>
    </location>
</feature>
<dbReference type="PANTHER" id="PTHR32305:SF15">
    <property type="entry name" value="PROTEIN RHSA-RELATED"/>
    <property type="match status" value="1"/>
</dbReference>
<gene>
    <name evidence="6" type="ORF">I6H06_27995</name>
    <name evidence="7" type="ORF">NFI99_26670</name>
</gene>
<sequence length="1596" mass="176496">MADSAGVLMPKPTDVFVGPLLQIETADVSAGIKACDRWLRSISHDVITIERLEMVANALPVVANIMSAVDLVLDIKDLIEHHQRGQEPDLFDWINLGLDLIGIIPIPPATSEFRMGARPVLKLVRQKMLESGKAVGEATIQVMQTALLQAVIDSLSEQFAGKIQSFVDGMKSQLGSILKTCADYIEKFLNGFADLFAEVAGEKALSTAHNYRAADQHASQIAAGFSAHDARKTFSGLGHLIVDFVKIEAKGMINSGTRVAKALDLPYRQALMKMANLLRGMIPTVKQRIIALGGADAGTIGWLINLIQLAIEKKRGIIESKRRHATGVKERGTTKVHHEEGEGRQETLRHTEDAEHPGPSQCKLGCPVSSAKSATRHSVGYALGDERLDHADFALPGTVPVVWSRTYRSFFDANDEAGEIGARWITPYTTRIDIHAAHFVYHDATGRSVQCPRLAPGEAHDDRGESFTLLRLDETWLTLTRAHDTLEAYEKHGDAFRLAFIKDRAGNQITLDYDQRGRPARLIAPQAIVVFLHDDAGRIVEAVHHDREGARLATLARYSYDRDGDLVAAFDEYGNRREYRYQHHLLTHYTDRTGRGMHLEWNGTGARAKCVREYADDGSFDTRFAWHPNFRMVSVTDAHGGVTRHYYDRHGYTFRIIHPDGGEEWMYRDANHNLVQHTYADGGVERMHYDARDNLVRHQRVDGSVLEMHYDEKDQMVRLVDPQGYAWQREYDDQGNVSADIDPLGHKTRYVYDGAGRPVEVTDAKGGTKLMAYDDAGQLASYTDCSGKTSTWTYDARGRLVAATDAAGGTTAYRYAANGTLEEASSAAGVERFQYDAEGRLLASTDALQRVTRFTYDAAGRIGARTDAAGHTLSYGYDRIGRLVRLTDANHASFQFRYDALGRLLETVGFDGKLTRYEYDADSGQLASIDDAGRITQVEYDRGGRLVRHVSGEVEERFAYDALGRLIDARNAHSRVQHFYDPVGNLVREHHASMLFGEARSVVWHHAYDELGARVRTVRPDGHRVDWLTYGSGYVHGMALDGEERVQFERDDLHREVRRALPGKLVGETTRDPAGRLAKQALHREDAPAALAARHYCYDAASQLTQVDDSQAGSTGYRYDPVGRLIEAVTPNLGERFAFDPAGNFVDAAAPGLPAAGSIAGAVGYVPPGTTQAAPLPRVLGNLLRDYAGTHFEYDAQGNVTEKRSPGRVQRFEWDGFNRLVGVRTETATTRTEARYFYDAFGRRIARVVDGQASVFGWDGDTLAYESGPEYSRHYLYEAGTFVPLAQYTGAPVTGMPTPVAREHERYTPEDDPLLRVPERGAEARLAFYHCDQIGTPRMITDELGEIVWEARYQAWGEARDVIERVSKATGERVRNPLRFQGQHFDDESGLAYNRHRYYAADVGRYVSKDPAELLGGLNEFAYVPNPVQWIDPLGLAGTPAGGAGGKPARCPKCNPCEGRNPTATARSWQGTDPYSGVDSYQNVVVKRGTVLYTLYPHGPAPGNYFVTSSGVLASSTAREYNDSVQVAHKGNASGRGIRDMRTQLHAYVVTKDTCMAKGTAAANPHLGAGGATQYFLENQDKANLIDTGKIIGYSK</sequence>
<reference evidence="7" key="2">
    <citation type="submission" date="2022-06" db="EMBL/GenBank/DDBJ databases">
        <title>Draft genome sequence of Burkholderia glumae strain GR20004 isolated from rice panicle showing bacterial panicle blight.</title>
        <authorList>
            <person name="Choi S.Y."/>
            <person name="Lee Y.H."/>
        </authorList>
    </citation>
    <scope>NUCLEOTIDE SEQUENCE</scope>
    <source>
        <strain evidence="7">GR20004</strain>
    </source>
</reference>
<dbReference type="NCBIfam" id="TIGR01643">
    <property type="entry name" value="YD_repeat_2x"/>
    <property type="match status" value="5"/>
</dbReference>
<dbReference type="InterPro" id="IPR006530">
    <property type="entry name" value="YD"/>
</dbReference>
<evidence type="ECO:0000313" key="6">
    <source>
        <dbReference type="EMBL" id="QPQ92877.1"/>
    </source>
</evidence>
<reference evidence="6 8" key="1">
    <citation type="submission" date="2020-12" db="EMBL/GenBank/DDBJ databases">
        <title>FDA dAtabase for Regulatory Grade micrObial Sequences (FDA-ARGOS): Supporting development and validation of Infectious Disease Dx tests.</title>
        <authorList>
            <person name="Minogue T."/>
            <person name="Wolcott M."/>
            <person name="Wasieloski L."/>
            <person name="Aguilar W."/>
            <person name="Moore D."/>
            <person name="Jaissle J."/>
            <person name="Tallon L."/>
            <person name="Sadzewicz L."/>
            <person name="Zhao X."/>
            <person name="Boylan J."/>
            <person name="Ott S."/>
            <person name="Bowen H."/>
            <person name="Vavikolanu K."/>
            <person name="Mehta A."/>
            <person name="Aluvathingal J."/>
            <person name="Nadendla S."/>
            <person name="Yan Y."/>
            <person name="Sichtig H."/>
        </authorList>
    </citation>
    <scope>NUCLEOTIDE SEQUENCE [LARGE SCALE GENOMIC DNA]</scope>
    <source>
        <strain evidence="6 8">FDAARGOS_949</strain>
    </source>
</reference>
<evidence type="ECO:0000256" key="1">
    <source>
        <dbReference type="ARBA" id="ARBA00022737"/>
    </source>
</evidence>
<evidence type="ECO:0000259" key="4">
    <source>
        <dbReference type="Pfam" id="PF20148"/>
    </source>
</evidence>
<dbReference type="InterPro" id="IPR050708">
    <property type="entry name" value="T6SS_VgrG/RHS"/>
</dbReference>